<dbReference type="PROSITE" id="PS00691">
    <property type="entry name" value="DNA_PHOTOLYASES_1_2"/>
    <property type="match status" value="1"/>
</dbReference>
<dbReference type="InterPro" id="IPR018394">
    <property type="entry name" value="DNA_photolyase_1_CS_C"/>
</dbReference>
<evidence type="ECO:0000256" key="1">
    <source>
        <dbReference type="ARBA" id="ARBA00001932"/>
    </source>
</evidence>
<evidence type="ECO:0000313" key="9">
    <source>
        <dbReference type="Proteomes" id="UP000612680"/>
    </source>
</evidence>
<dbReference type="InterPro" id="IPR005101">
    <property type="entry name" value="Cryptochr/Photolyase_FAD-bd"/>
</dbReference>
<sequence length="441" mass="51494">MSLKTKKKVSIFWFRRDLRLHDNAGLYHALKSGYPVVPLFIFDKIILDDLSANDPRLTFIYQEIESIQSQLQELGADIMVEYGKPEEIWERLAATLDIAEAYTNSDYEPYAIERDTKVGKILESSGATLKAYKDQVIFEKKEVMTGQNTVYTVYTPYSRAWKEKLNDFYLSSYPNKKYFGNFLHWKSSSIPSLKSMGFEKSDLEFPSRQTPDEKVEHYAENRDFPAKDATSRLGLHLRFGTISIRKLAREAQQLSPTYLNELIWREFYQQVLWNFPHVGRGKSFKPAFDHIRWSYDQELFKKWCDGQTGYPMVDAGMRQLNAIGFMHNRLRMLTASFLSKHLLIDWRLGEAYFAEKLLDYDMAANNGGWQWSVGSGNDAAPYFRIFSPDAQQKRFDPNMEYIKRWVPEFGTSAYPEPIVDHKEARDRCLAAYKRALDTDKK</sequence>
<keyword evidence="4 6" id="KW-0274">FAD</keyword>
<dbReference type="Gene3D" id="3.40.50.620">
    <property type="entry name" value="HUPs"/>
    <property type="match status" value="1"/>
</dbReference>
<dbReference type="InterPro" id="IPR006050">
    <property type="entry name" value="DNA_photolyase_N"/>
</dbReference>
<dbReference type="InterPro" id="IPR002081">
    <property type="entry name" value="Cryptochrome/DNA_photolyase_1"/>
</dbReference>
<dbReference type="PRINTS" id="PR00147">
    <property type="entry name" value="DNAPHOTLYASE"/>
</dbReference>
<dbReference type="PANTHER" id="PTHR11455:SF9">
    <property type="entry name" value="CRYPTOCHROME CIRCADIAN CLOCK 5 ISOFORM X1"/>
    <property type="match status" value="1"/>
</dbReference>
<evidence type="ECO:0000313" key="8">
    <source>
        <dbReference type="EMBL" id="QRR02403.1"/>
    </source>
</evidence>
<evidence type="ECO:0000256" key="4">
    <source>
        <dbReference type="ARBA" id="ARBA00022827"/>
    </source>
</evidence>
<dbReference type="InterPro" id="IPR036155">
    <property type="entry name" value="Crypto/Photolyase_N_sf"/>
</dbReference>
<accession>A0ABX7IBA0</accession>
<dbReference type="InterPro" id="IPR014729">
    <property type="entry name" value="Rossmann-like_a/b/a_fold"/>
</dbReference>
<name>A0ABX7IBA0_9BACT</name>
<comment type="cofactor">
    <cofactor evidence="1">
        <name>(6R)-5,10-methylene-5,6,7,8-tetrahydrofolate</name>
        <dbReference type="ChEBI" id="CHEBI:15636"/>
    </cofactor>
</comment>
<feature type="domain" description="Photolyase/cryptochrome alpha/beta" evidence="7">
    <location>
        <begin position="8"/>
        <end position="137"/>
    </location>
</feature>
<evidence type="ECO:0000256" key="6">
    <source>
        <dbReference type="RuleBase" id="RU004182"/>
    </source>
</evidence>
<protein>
    <submittedName>
        <fullName evidence="8">Deoxyribodipyrimidine photo-lyase</fullName>
    </submittedName>
</protein>
<keyword evidence="3 6" id="KW-0285">Flavoprotein</keyword>
<dbReference type="PANTHER" id="PTHR11455">
    <property type="entry name" value="CRYPTOCHROME"/>
    <property type="match status" value="1"/>
</dbReference>
<dbReference type="Proteomes" id="UP000612680">
    <property type="component" value="Chromosome"/>
</dbReference>
<evidence type="ECO:0000256" key="2">
    <source>
        <dbReference type="ARBA" id="ARBA00001974"/>
    </source>
</evidence>
<gene>
    <name evidence="8" type="ORF">HWI92_16540</name>
</gene>
<proteinExistence type="inferred from homology"/>
<evidence type="ECO:0000259" key="7">
    <source>
        <dbReference type="PROSITE" id="PS51645"/>
    </source>
</evidence>
<keyword evidence="9" id="KW-1185">Reference proteome</keyword>
<dbReference type="EMBL" id="CP056775">
    <property type="protein sequence ID" value="QRR02403.1"/>
    <property type="molecule type" value="Genomic_DNA"/>
</dbReference>
<keyword evidence="5 6" id="KW-0157">Chromophore</keyword>
<dbReference type="SUPFAM" id="SSF52425">
    <property type="entry name" value="Cryptochrome/photolyase, N-terminal domain"/>
    <property type="match status" value="1"/>
</dbReference>
<evidence type="ECO:0000256" key="3">
    <source>
        <dbReference type="ARBA" id="ARBA00022630"/>
    </source>
</evidence>
<dbReference type="SUPFAM" id="SSF48173">
    <property type="entry name" value="Cryptochrome/photolyase FAD-binding domain"/>
    <property type="match status" value="1"/>
</dbReference>
<organism evidence="8 9">
    <name type="scientific">Dyadobacter sandarakinus</name>
    <dbReference type="NCBI Taxonomy" id="2747268"/>
    <lineage>
        <taxon>Bacteria</taxon>
        <taxon>Pseudomonadati</taxon>
        <taxon>Bacteroidota</taxon>
        <taxon>Cytophagia</taxon>
        <taxon>Cytophagales</taxon>
        <taxon>Spirosomataceae</taxon>
        <taxon>Dyadobacter</taxon>
    </lineage>
</organism>
<dbReference type="Pfam" id="PF00875">
    <property type="entry name" value="DNA_photolyase"/>
    <property type="match status" value="1"/>
</dbReference>
<dbReference type="Pfam" id="PF03441">
    <property type="entry name" value="FAD_binding_7"/>
    <property type="match status" value="1"/>
</dbReference>
<comment type="cofactor">
    <cofactor evidence="2">
        <name>FAD</name>
        <dbReference type="ChEBI" id="CHEBI:57692"/>
    </cofactor>
</comment>
<reference evidence="8 9" key="1">
    <citation type="submission" date="2020-06" db="EMBL/GenBank/DDBJ databases">
        <title>Dyadobacter sandarakinus sp. nov., isolated from the soil of the Arctic Yellow River Station.</title>
        <authorList>
            <person name="Zhang Y."/>
            <person name="Peng F."/>
        </authorList>
    </citation>
    <scope>NUCLEOTIDE SEQUENCE [LARGE SCALE GENOMIC DNA]</scope>
    <source>
        <strain evidence="8 9">Q3-56</strain>
    </source>
</reference>
<dbReference type="Gene3D" id="1.25.40.80">
    <property type="match status" value="1"/>
</dbReference>
<dbReference type="PROSITE" id="PS51645">
    <property type="entry name" value="PHR_CRY_ALPHA_BETA"/>
    <property type="match status" value="1"/>
</dbReference>
<dbReference type="Gene3D" id="1.10.579.10">
    <property type="entry name" value="DNA Cyclobutane Dipyrimidine Photolyase, subunit A, domain 3"/>
    <property type="match status" value="1"/>
</dbReference>
<dbReference type="RefSeq" id="WP_204657322.1">
    <property type="nucleotide sequence ID" value="NZ_CP056775.1"/>
</dbReference>
<evidence type="ECO:0000256" key="5">
    <source>
        <dbReference type="ARBA" id="ARBA00022991"/>
    </source>
</evidence>
<dbReference type="PROSITE" id="PS00394">
    <property type="entry name" value="DNA_PHOTOLYASES_1_1"/>
    <property type="match status" value="1"/>
</dbReference>
<comment type="similarity">
    <text evidence="6">Belongs to the DNA photolyase family.</text>
</comment>
<dbReference type="InterPro" id="IPR036134">
    <property type="entry name" value="Crypto/Photolyase_FAD-like_sf"/>
</dbReference>